<evidence type="ECO:0000313" key="3">
    <source>
        <dbReference type="Proteomes" id="UP000812966"/>
    </source>
</evidence>
<protein>
    <submittedName>
        <fullName evidence="2">Uncharacterized protein</fullName>
    </submittedName>
</protein>
<feature type="region of interest" description="Disordered" evidence="1">
    <location>
        <begin position="1"/>
        <end position="88"/>
    </location>
</feature>
<dbReference type="AlphaFoldDB" id="A0A8K0JSJ0"/>
<dbReference type="EMBL" id="JABELV010000009">
    <property type="protein sequence ID" value="KAG7571247.1"/>
    <property type="molecule type" value="Genomic_DNA"/>
</dbReference>
<proteinExistence type="predicted"/>
<feature type="region of interest" description="Disordered" evidence="1">
    <location>
        <begin position="626"/>
        <end position="882"/>
    </location>
</feature>
<feature type="compositionally biased region" description="Basic and acidic residues" evidence="1">
    <location>
        <begin position="755"/>
        <end position="812"/>
    </location>
</feature>
<dbReference type="PROSITE" id="PS51257">
    <property type="entry name" value="PROKAR_LIPOPROTEIN"/>
    <property type="match status" value="1"/>
</dbReference>
<dbReference type="Proteomes" id="UP000812966">
    <property type="component" value="Unassembled WGS sequence"/>
</dbReference>
<evidence type="ECO:0000256" key="1">
    <source>
        <dbReference type="SAM" id="MobiDB-lite"/>
    </source>
</evidence>
<feature type="region of interest" description="Disordered" evidence="1">
    <location>
        <begin position="250"/>
        <end position="298"/>
    </location>
</feature>
<comment type="caution">
    <text evidence="2">The sequence shown here is derived from an EMBL/GenBank/DDBJ whole genome shotgun (WGS) entry which is preliminary data.</text>
</comment>
<organism evidence="2 3">
    <name type="scientific">Filobasidium floriforme</name>
    <dbReference type="NCBI Taxonomy" id="5210"/>
    <lineage>
        <taxon>Eukaryota</taxon>
        <taxon>Fungi</taxon>
        <taxon>Dikarya</taxon>
        <taxon>Basidiomycota</taxon>
        <taxon>Agaricomycotina</taxon>
        <taxon>Tremellomycetes</taxon>
        <taxon>Filobasidiales</taxon>
        <taxon>Filobasidiaceae</taxon>
        <taxon>Filobasidium</taxon>
    </lineage>
</organism>
<feature type="region of interest" description="Disordered" evidence="1">
    <location>
        <begin position="970"/>
        <end position="1026"/>
    </location>
</feature>
<gene>
    <name evidence="2" type="ORF">FFLO_00759</name>
</gene>
<keyword evidence="3" id="KW-1185">Reference proteome</keyword>
<feature type="compositionally biased region" description="Low complexity" evidence="1">
    <location>
        <begin position="279"/>
        <end position="291"/>
    </location>
</feature>
<feature type="compositionally biased region" description="Polar residues" evidence="1">
    <location>
        <begin position="634"/>
        <end position="664"/>
    </location>
</feature>
<feature type="compositionally biased region" description="Low complexity" evidence="1">
    <location>
        <begin position="77"/>
        <end position="88"/>
    </location>
</feature>
<feature type="compositionally biased region" description="Low complexity" evidence="1">
    <location>
        <begin position="13"/>
        <end position="50"/>
    </location>
</feature>
<feature type="compositionally biased region" description="Acidic residues" evidence="1">
    <location>
        <begin position="682"/>
        <end position="697"/>
    </location>
</feature>
<name>A0A8K0JSJ0_9TREE</name>
<sequence>MTSSAPRPGLLMSFSSPSSSSCGSDSTSNQPVFLSNSSASSPRSSASSLPPITPDLTPVASQPFQAPSLLPATNDKSPGGLASSPSSSLASIPVYAKTNTSLPDQLPSFDDIRFDPLGGPFPVFGKTSHGMDPHGLNAYLMHPEDQLWNYLQPRPRNSLEISTQPPSQQQQPFKADPFVKHLAKSPLGRPPLVLGKPEPIKFPDEQDEQAGETVKKGSFKSKLGLGFGKAGAKTSKSSTSLSSLVESTSTVRAAGAKSQPGSPTRAFRSVERIEEDETVTSPGTVTSPTSGLDERTIKGSPVLLDQKSISDSLLSPVDSRPASTSRWSWLGMGPKQQRKKSASIALVKKPTKLHEAAPLDPGLSADPLAGVLPDSVPADATPAVNESLHLLTRTRSPMPESLRAMRNVSIKKLENLRAPSPNPILLDASIPAYLAKHGSDVSSSKRLMKFPRSVNSRQLPGTGLGPAEAGMRIDVGVRALLRKIDSHEVLDLSEISTMTVYATTSGKKMPNGLSDLANIKAKIEQNARRGPGIPAFLARPGFEYRMWCYDGDGNCNRIESDYVSYELEFSPGLLAFGEEISMLARDGRSRYTSYDNTAAGRPIQANSRSTSREALQDDEFNYGKPETAKAAQAPIQTIPRSNSSVKFPSSQPTSASLPKSTRTGKTPRKQKPINWAIASDSESSESDSEESESEDEGQPLSRVATRQKPVEMEPLKGVRSQGPPASRPNNLTRPTSLVAGHQQQSSRTTAASRPPLDRRTTDERRRTEADLTAKYRDHVMQTRERRDQARVGVVERQRAGDAMREKERDRRKSLAGISPIVMPEKTGRSARNTSAPVSPHHVRNNSEASTFNGLSASGSRPHRKSTVEPSRLNPDLGNHGLSRRSMSYADVRASTMQQPFAVPHQAPFLPHSMSFSPGQPQVMYVPVPVMHYPQPSMGFMPMHPMMGQQPQQTMPPNFSQMRRQSIGIPILSPHHTGSRHTKNVSGHQSGAPMLSPNHTGPRHGQNTTGHQQALQSSRPTKRTPVQ</sequence>
<feature type="compositionally biased region" description="Polar residues" evidence="1">
    <location>
        <begin position="1004"/>
        <end position="1026"/>
    </location>
</feature>
<evidence type="ECO:0000313" key="2">
    <source>
        <dbReference type="EMBL" id="KAG7571247.1"/>
    </source>
</evidence>
<feature type="region of interest" description="Disordered" evidence="1">
    <location>
        <begin position="313"/>
        <end position="341"/>
    </location>
</feature>
<reference evidence="2" key="1">
    <citation type="submission" date="2020-04" db="EMBL/GenBank/DDBJ databases">
        <title>Analysis of mating type loci in Filobasidium floriforme.</title>
        <authorList>
            <person name="Nowrousian M."/>
        </authorList>
    </citation>
    <scope>NUCLEOTIDE SEQUENCE</scope>
    <source>
        <strain evidence="2">CBS 6242</strain>
    </source>
</reference>
<accession>A0A8K0JSJ0</accession>
<feature type="compositionally biased region" description="Polar residues" evidence="1">
    <location>
        <begin position="845"/>
        <end position="858"/>
    </location>
</feature>
<feature type="region of interest" description="Disordered" evidence="1">
    <location>
        <begin position="184"/>
        <end position="217"/>
    </location>
</feature>
<dbReference type="OrthoDB" id="3268641at2759"/>
<feature type="region of interest" description="Disordered" evidence="1">
    <location>
        <begin position="592"/>
        <end position="611"/>
    </location>
</feature>
<feature type="compositionally biased region" description="Polar residues" evidence="1">
    <location>
        <begin position="727"/>
        <end position="751"/>
    </location>
</feature>